<keyword evidence="15" id="KW-1185">Reference proteome</keyword>
<comment type="function">
    <text evidence="1">Thiol-specific peroxidase that catalyzes the reduction of hydrogen peroxide and organic hydroperoxides to water and alcohols, respectively. Plays a role in cell protection against oxidative stress by detoxifying peroxides and as sensor of hydrogen peroxide-mediated signaling events.</text>
</comment>
<dbReference type="Proteomes" id="UP000036367">
    <property type="component" value="Unassembled WGS sequence"/>
</dbReference>
<dbReference type="Pfam" id="PF00578">
    <property type="entry name" value="AhpC-TSA"/>
    <property type="match status" value="1"/>
</dbReference>
<dbReference type="InterPro" id="IPR013766">
    <property type="entry name" value="Thioredoxin_domain"/>
</dbReference>
<dbReference type="GO" id="GO:0008379">
    <property type="term" value="F:thioredoxin peroxidase activity"/>
    <property type="evidence" value="ECO:0007669"/>
    <property type="project" value="TreeGrafter"/>
</dbReference>
<evidence type="ECO:0000313" key="15">
    <source>
        <dbReference type="Proteomes" id="UP000036367"/>
    </source>
</evidence>
<dbReference type="EMBL" id="LECT01000045">
    <property type="protein sequence ID" value="KLU02164.1"/>
    <property type="molecule type" value="Genomic_DNA"/>
</dbReference>
<evidence type="ECO:0000313" key="14">
    <source>
        <dbReference type="EMBL" id="KLU02164.1"/>
    </source>
</evidence>
<dbReference type="GO" id="GO:0005737">
    <property type="term" value="C:cytoplasm"/>
    <property type="evidence" value="ECO:0007669"/>
    <property type="project" value="TreeGrafter"/>
</dbReference>
<dbReference type="PANTHER" id="PTHR42801">
    <property type="entry name" value="THIOREDOXIN-DEPENDENT PEROXIDE REDUCTASE"/>
    <property type="match status" value="1"/>
</dbReference>
<dbReference type="PANTHER" id="PTHR42801:SF4">
    <property type="entry name" value="AHPC_TSA FAMILY PROTEIN"/>
    <property type="match status" value="1"/>
</dbReference>
<comment type="catalytic activity">
    <reaction evidence="11">
        <text>a hydroperoxide + [thioredoxin]-dithiol = an alcohol + [thioredoxin]-disulfide + H2O</text>
        <dbReference type="Rhea" id="RHEA:62620"/>
        <dbReference type="Rhea" id="RHEA-COMP:10698"/>
        <dbReference type="Rhea" id="RHEA-COMP:10700"/>
        <dbReference type="ChEBI" id="CHEBI:15377"/>
        <dbReference type="ChEBI" id="CHEBI:29950"/>
        <dbReference type="ChEBI" id="CHEBI:30879"/>
        <dbReference type="ChEBI" id="CHEBI:35924"/>
        <dbReference type="ChEBI" id="CHEBI:50058"/>
        <dbReference type="EC" id="1.11.1.24"/>
    </reaction>
</comment>
<evidence type="ECO:0000256" key="2">
    <source>
        <dbReference type="ARBA" id="ARBA00013017"/>
    </source>
</evidence>
<evidence type="ECO:0000256" key="10">
    <source>
        <dbReference type="ARBA" id="ARBA00042639"/>
    </source>
</evidence>
<dbReference type="OrthoDB" id="279898at2"/>
<feature type="domain" description="Thioredoxin" evidence="13">
    <location>
        <begin position="40"/>
        <end position="198"/>
    </location>
</feature>
<keyword evidence="4" id="KW-0049">Antioxidant</keyword>
<dbReference type="InterPro" id="IPR000866">
    <property type="entry name" value="AhpC/TSA"/>
</dbReference>
<dbReference type="InterPro" id="IPR050924">
    <property type="entry name" value="Peroxiredoxin_BCP/PrxQ"/>
</dbReference>
<gene>
    <name evidence="14" type="ORF">RISK_005834</name>
</gene>
<dbReference type="SUPFAM" id="SSF52833">
    <property type="entry name" value="Thioredoxin-like"/>
    <property type="match status" value="1"/>
</dbReference>
<evidence type="ECO:0000256" key="6">
    <source>
        <dbReference type="ARBA" id="ARBA00023157"/>
    </source>
</evidence>
<dbReference type="CDD" id="cd02970">
    <property type="entry name" value="PRX_like2"/>
    <property type="match status" value="1"/>
</dbReference>
<evidence type="ECO:0000256" key="4">
    <source>
        <dbReference type="ARBA" id="ARBA00022862"/>
    </source>
</evidence>
<name>A0A0J1E9M1_RHOIS</name>
<evidence type="ECO:0000256" key="11">
    <source>
        <dbReference type="ARBA" id="ARBA00049091"/>
    </source>
</evidence>
<dbReference type="GO" id="GO:0045454">
    <property type="term" value="P:cell redox homeostasis"/>
    <property type="evidence" value="ECO:0007669"/>
    <property type="project" value="TreeGrafter"/>
</dbReference>
<dbReference type="Gene3D" id="3.40.30.10">
    <property type="entry name" value="Glutaredoxin"/>
    <property type="match status" value="1"/>
</dbReference>
<keyword evidence="6" id="KW-1015">Disulfide bond</keyword>
<keyword evidence="7" id="KW-0676">Redox-active center</keyword>
<evidence type="ECO:0000256" key="8">
    <source>
        <dbReference type="ARBA" id="ARBA00032824"/>
    </source>
</evidence>
<feature type="signal peptide" evidence="12">
    <location>
        <begin position="1"/>
        <end position="28"/>
    </location>
</feature>
<keyword evidence="3" id="KW-0575">Peroxidase</keyword>
<dbReference type="AlphaFoldDB" id="A0A0J1E9M1"/>
<evidence type="ECO:0000256" key="9">
    <source>
        <dbReference type="ARBA" id="ARBA00038489"/>
    </source>
</evidence>
<dbReference type="PATRIC" id="fig|595434.4.peg.5537"/>
<evidence type="ECO:0000259" key="13">
    <source>
        <dbReference type="PROSITE" id="PS51352"/>
    </source>
</evidence>
<proteinExistence type="inferred from homology"/>
<keyword evidence="5" id="KW-0560">Oxidoreductase</keyword>
<organism evidence="14 15">
    <name type="scientific">Rhodopirellula islandica</name>
    <dbReference type="NCBI Taxonomy" id="595434"/>
    <lineage>
        <taxon>Bacteria</taxon>
        <taxon>Pseudomonadati</taxon>
        <taxon>Planctomycetota</taxon>
        <taxon>Planctomycetia</taxon>
        <taxon>Pirellulales</taxon>
        <taxon>Pirellulaceae</taxon>
        <taxon>Rhodopirellula</taxon>
    </lineage>
</organism>
<dbReference type="STRING" id="595434.RISK_005834"/>
<sequence length="198" mass="21505">MLPKSTLPAMTLVAALATGVFCCELANATDATPNRQRAEPEVGRMAKEFRLEAVAGKRSGEVSLSDVTGEAPVVVVVLRGFPGSQCPACAGQVADLVKHARHFRQRNIEVLLIYPGPAAELKARAEDFLQDSKLPAPFTMLLDPDHSFTQAYGLRWNAPRETAYPTTIVIGKDGKIDFVNISRTHRGRTTATTVLDQF</sequence>
<reference evidence="14" key="1">
    <citation type="submission" date="2015-05" db="EMBL/GenBank/DDBJ databases">
        <title>Permanent draft genome of Rhodopirellula islandicus K833.</title>
        <authorList>
            <person name="Kizina J."/>
            <person name="Richter M."/>
            <person name="Glockner F.O."/>
            <person name="Harder J."/>
        </authorList>
    </citation>
    <scope>NUCLEOTIDE SEQUENCE [LARGE SCALE GENOMIC DNA]</scope>
    <source>
        <strain evidence="14">K833</strain>
    </source>
</reference>
<comment type="similarity">
    <text evidence="9">Belongs to the peroxiredoxin family. BCP/PrxQ subfamily.</text>
</comment>
<feature type="chain" id="PRO_5005250095" description="thioredoxin-dependent peroxiredoxin" evidence="12">
    <location>
        <begin position="29"/>
        <end position="198"/>
    </location>
</feature>
<keyword evidence="12" id="KW-0732">Signal</keyword>
<dbReference type="RefSeq" id="WP_047816796.1">
    <property type="nucleotide sequence ID" value="NZ_LECT01000045.1"/>
</dbReference>
<dbReference type="EC" id="1.11.1.24" evidence="2"/>
<evidence type="ECO:0000256" key="5">
    <source>
        <dbReference type="ARBA" id="ARBA00023002"/>
    </source>
</evidence>
<evidence type="ECO:0000256" key="1">
    <source>
        <dbReference type="ARBA" id="ARBA00003330"/>
    </source>
</evidence>
<protein>
    <recommendedName>
        <fullName evidence="2">thioredoxin-dependent peroxiredoxin</fullName>
        <ecNumber evidence="2">1.11.1.24</ecNumber>
    </recommendedName>
    <alternativeName>
        <fullName evidence="8">Thioredoxin peroxidase</fullName>
    </alternativeName>
    <alternativeName>
        <fullName evidence="10">Thioredoxin-dependent peroxiredoxin Bcp</fullName>
    </alternativeName>
</protein>
<dbReference type="InterPro" id="IPR036249">
    <property type="entry name" value="Thioredoxin-like_sf"/>
</dbReference>
<evidence type="ECO:0000256" key="7">
    <source>
        <dbReference type="ARBA" id="ARBA00023284"/>
    </source>
</evidence>
<dbReference type="GO" id="GO:0034599">
    <property type="term" value="P:cellular response to oxidative stress"/>
    <property type="evidence" value="ECO:0007669"/>
    <property type="project" value="TreeGrafter"/>
</dbReference>
<dbReference type="PROSITE" id="PS51352">
    <property type="entry name" value="THIOREDOXIN_2"/>
    <property type="match status" value="1"/>
</dbReference>
<accession>A0A0J1E9M1</accession>
<evidence type="ECO:0000256" key="12">
    <source>
        <dbReference type="SAM" id="SignalP"/>
    </source>
</evidence>
<comment type="caution">
    <text evidence="14">The sequence shown here is derived from an EMBL/GenBank/DDBJ whole genome shotgun (WGS) entry which is preliminary data.</text>
</comment>
<evidence type="ECO:0000256" key="3">
    <source>
        <dbReference type="ARBA" id="ARBA00022559"/>
    </source>
</evidence>